<dbReference type="InterPro" id="IPR048840">
    <property type="entry name" value="PolA_pol_NTPase"/>
</dbReference>
<dbReference type="PANTHER" id="PTHR10682:SF33">
    <property type="entry name" value="NUCLEAR POLY(A) POLYMERASE 3"/>
    <property type="match status" value="1"/>
</dbReference>
<dbReference type="CDD" id="cd05402">
    <property type="entry name" value="NT_PAP_TUTase"/>
    <property type="match status" value="1"/>
</dbReference>
<name>A0A3L6QQ66_PANMI</name>
<dbReference type="AlphaFoldDB" id="A0A3L6QQ66"/>
<dbReference type="InterPro" id="IPR043519">
    <property type="entry name" value="NT_sf"/>
</dbReference>
<protein>
    <recommendedName>
        <fullName evidence="1">Poly(A) polymerase nucleotidyltransferase domain-containing protein</fullName>
    </recommendedName>
</protein>
<dbReference type="SUPFAM" id="SSF81301">
    <property type="entry name" value="Nucleotidyltransferase"/>
    <property type="match status" value="1"/>
</dbReference>
<accession>A0A3L6QQ66</accession>
<proteinExistence type="predicted"/>
<keyword evidence="3" id="KW-1185">Reference proteome</keyword>
<comment type="caution">
    <text evidence="2">The sequence shown here is derived from an EMBL/GenBank/DDBJ whole genome shotgun (WGS) entry which is preliminary data.</text>
</comment>
<evidence type="ECO:0000313" key="3">
    <source>
        <dbReference type="Proteomes" id="UP000275267"/>
    </source>
</evidence>
<dbReference type="Pfam" id="PF20750">
    <property type="entry name" value="PAP_NTPase"/>
    <property type="match status" value="1"/>
</dbReference>
<sequence length="224" mass="24436">MPYMAAVGPATWWPSSALAPAGLLAATSPSGNLEPQTLPFLLPPPPPPPAGYPLLPPRGTIVLQLHPHPGFLAEVDRRRSCSLLQLLKDEGAAPSPEDEKRREQVIRELKKIVMHWAKVVAREQSVPQRLATAMVLTYGSYSLGAHGPESDVDALCVGPCIATLQYHFFVVLRQILEGRPEVSGVQTIESAKVPLMRFRFSGVAIDFTYAQLPVIDASKASRFR</sequence>
<dbReference type="STRING" id="4540.A0A3L6QQ66"/>
<dbReference type="Proteomes" id="UP000275267">
    <property type="component" value="Unassembled WGS sequence"/>
</dbReference>
<dbReference type="PANTHER" id="PTHR10682">
    <property type="entry name" value="POLY A POLYMERASE"/>
    <property type="match status" value="1"/>
</dbReference>
<dbReference type="OrthoDB" id="412748at2759"/>
<evidence type="ECO:0000313" key="2">
    <source>
        <dbReference type="EMBL" id="RLM85980.1"/>
    </source>
</evidence>
<dbReference type="GO" id="GO:0005634">
    <property type="term" value="C:nucleus"/>
    <property type="evidence" value="ECO:0007669"/>
    <property type="project" value="TreeGrafter"/>
</dbReference>
<dbReference type="EMBL" id="PQIB02000011">
    <property type="protein sequence ID" value="RLM85980.1"/>
    <property type="molecule type" value="Genomic_DNA"/>
</dbReference>
<dbReference type="GO" id="GO:1990817">
    <property type="term" value="F:poly(A) RNA polymerase activity"/>
    <property type="evidence" value="ECO:0007669"/>
    <property type="project" value="TreeGrafter"/>
</dbReference>
<evidence type="ECO:0000259" key="1">
    <source>
        <dbReference type="Pfam" id="PF20750"/>
    </source>
</evidence>
<dbReference type="Gene3D" id="3.30.460.10">
    <property type="entry name" value="Beta Polymerase, domain 2"/>
    <property type="match status" value="1"/>
</dbReference>
<gene>
    <name evidence="2" type="ORF">C2845_PM04G34430</name>
</gene>
<organism evidence="2 3">
    <name type="scientific">Panicum miliaceum</name>
    <name type="common">Proso millet</name>
    <name type="synonym">Broomcorn millet</name>
    <dbReference type="NCBI Taxonomy" id="4540"/>
    <lineage>
        <taxon>Eukaryota</taxon>
        <taxon>Viridiplantae</taxon>
        <taxon>Streptophyta</taxon>
        <taxon>Embryophyta</taxon>
        <taxon>Tracheophyta</taxon>
        <taxon>Spermatophyta</taxon>
        <taxon>Magnoliopsida</taxon>
        <taxon>Liliopsida</taxon>
        <taxon>Poales</taxon>
        <taxon>Poaceae</taxon>
        <taxon>PACMAD clade</taxon>
        <taxon>Panicoideae</taxon>
        <taxon>Panicodae</taxon>
        <taxon>Paniceae</taxon>
        <taxon>Panicinae</taxon>
        <taxon>Panicum</taxon>
        <taxon>Panicum sect. Panicum</taxon>
    </lineage>
</organism>
<feature type="domain" description="Poly(A) polymerase nucleotidyltransferase" evidence="1">
    <location>
        <begin position="75"/>
        <end position="214"/>
    </location>
</feature>
<reference evidence="3" key="1">
    <citation type="journal article" date="2019" name="Nat. Commun.">
        <title>The genome of broomcorn millet.</title>
        <authorList>
            <person name="Zou C."/>
            <person name="Miki D."/>
            <person name="Li D."/>
            <person name="Tang Q."/>
            <person name="Xiao L."/>
            <person name="Rajput S."/>
            <person name="Deng P."/>
            <person name="Jia W."/>
            <person name="Huang R."/>
            <person name="Zhang M."/>
            <person name="Sun Y."/>
            <person name="Hu J."/>
            <person name="Fu X."/>
            <person name="Schnable P.S."/>
            <person name="Li F."/>
            <person name="Zhang H."/>
            <person name="Feng B."/>
            <person name="Zhu X."/>
            <person name="Liu R."/>
            <person name="Schnable J.C."/>
            <person name="Zhu J.-K."/>
            <person name="Zhang H."/>
        </authorList>
    </citation>
    <scope>NUCLEOTIDE SEQUENCE [LARGE SCALE GENOMIC DNA]</scope>
</reference>